<organism evidence="1 2">
    <name type="scientific">Glossina austeni</name>
    <name type="common">Savannah tsetse fly</name>
    <dbReference type="NCBI Taxonomy" id="7395"/>
    <lineage>
        <taxon>Eukaryota</taxon>
        <taxon>Metazoa</taxon>
        <taxon>Ecdysozoa</taxon>
        <taxon>Arthropoda</taxon>
        <taxon>Hexapoda</taxon>
        <taxon>Insecta</taxon>
        <taxon>Pterygota</taxon>
        <taxon>Neoptera</taxon>
        <taxon>Endopterygota</taxon>
        <taxon>Diptera</taxon>
        <taxon>Brachycera</taxon>
        <taxon>Muscomorpha</taxon>
        <taxon>Hippoboscoidea</taxon>
        <taxon>Glossinidae</taxon>
        <taxon>Glossina</taxon>
    </lineage>
</organism>
<proteinExistence type="predicted"/>
<evidence type="ECO:0000313" key="2">
    <source>
        <dbReference type="Proteomes" id="UP000078200"/>
    </source>
</evidence>
<dbReference type="Proteomes" id="UP000078200">
    <property type="component" value="Unassembled WGS sequence"/>
</dbReference>
<dbReference type="AlphaFoldDB" id="A0A1A9UTE6"/>
<evidence type="ECO:0000313" key="1">
    <source>
        <dbReference type="EnsemblMetazoa" id="GAUT014718-PA"/>
    </source>
</evidence>
<keyword evidence="2" id="KW-1185">Reference proteome</keyword>
<dbReference type="EnsemblMetazoa" id="GAUT014718-RA">
    <property type="protein sequence ID" value="GAUT014718-PA"/>
    <property type="gene ID" value="GAUT014718"/>
</dbReference>
<name>A0A1A9UTE6_GLOAU</name>
<sequence length="136" mass="16015">MQPYSTRVYGRGSFHNNRQSLPFPQSFLFPTITLTTIIPYQELFRKFALITYRMIGLQQAWDVSLYDFENANSRLQKETMGLEKIKSFTAPENMELKRPLVRHYMYDGYKRLEKSCLPPSLVGSFFVINDTNELIK</sequence>
<reference evidence="1" key="1">
    <citation type="submission" date="2020-05" db="UniProtKB">
        <authorList>
            <consortium name="EnsemblMetazoa"/>
        </authorList>
    </citation>
    <scope>IDENTIFICATION</scope>
    <source>
        <strain evidence="1">TTRI</strain>
    </source>
</reference>
<dbReference type="VEuPathDB" id="VectorBase:GAUT014718"/>
<accession>A0A1A9UTE6</accession>
<protein>
    <submittedName>
        <fullName evidence="1">Uncharacterized protein</fullName>
    </submittedName>
</protein>